<keyword evidence="2" id="KW-1185">Reference proteome</keyword>
<dbReference type="AlphaFoldDB" id="W2SS36"/>
<organism evidence="1 2">
    <name type="scientific">Necator americanus</name>
    <name type="common">Human hookworm</name>
    <dbReference type="NCBI Taxonomy" id="51031"/>
    <lineage>
        <taxon>Eukaryota</taxon>
        <taxon>Metazoa</taxon>
        <taxon>Ecdysozoa</taxon>
        <taxon>Nematoda</taxon>
        <taxon>Chromadorea</taxon>
        <taxon>Rhabditida</taxon>
        <taxon>Rhabditina</taxon>
        <taxon>Rhabditomorpha</taxon>
        <taxon>Strongyloidea</taxon>
        <taxon>Ancylostomatidae</taxon>
        <taxon>Bunostominae</taxon>
        <taxon>Necator</taxon>
    </lineage>
</organism>
<evidence type="ECO:0000313" key="1">
    <source>
        <dbReference type="EMBL" id="ETN72564.1"/>
    </source>
</evidence>
<dbReference type="Proteomes" id="UP000053676">
    <property type="component" value="Unassembled WGS sequence"/>
</dbReference>
<gene>
    <name evidence="1" type="ORF">NECAME_04467</name>
</gene>
<name>W2SS36_NECAM</name>
<sequence length="64" mass="7249">MSPSKFRTVRIKGTFCHFKSSEDSIRACLHLWASRIRGFEAKIARSSEPSGSHHRYIVGIGETQ</sequence>
<accession>W2SS36</accession>
<reference evidence="2" key="1">
    <citation type="journal article" date="2014" name="Nat. Genet.">
        <title>Genome of the human hookworm Necator americanus.</title>
        <authorList>
            <person name="Tang Y.T."/>
            <person name="Gao X."/>
            <person name="Rosa B.A."/>
            <person name="Abubucker S."/>
            <person name="Hallsworth-Pepin K."/>
            <person name="Martin J."/>
            <person name="Tyagi R."/>
            <person name="Heizer E."/>
            <person name="Zhang X."/>
            <person name="Bhonagiri-Palsikar V."/>
            <person name="Minx P."/>
            <person name="Warren W.C."/>
            <person name="Wang Q."/>
            <person name="Zhan B."/>
            <person name="Hotez P.J."/>
            <person name="Sternberg P.W."/>
            <person name="Dougall A."/>
            <person name="Gaze S.T."/>
            <person name="Mulvenna J."/>
            <person name="Sotillo J."/>
            <person name="Ranganathan S."/>
            <person name="Rabelo E.M."/>
            <person name="Wilson R.K."/>
            <person name="Felgner P.L."/>
            <person name="Bethony J."/>
            <person name="Hawdon J.M."/>
            <person name="Gasser R.B."/>
            <person name="Loukas A."/>
            <person name="Mitreva M."/>
        </authorList>
    </citation>
    <scope>NUCLEOTIDE SEQUENCE [LARGE SCALE GENOMIC DNA]</scope>
</reference>
<evidence type="ECO:0000313" key="2">
    <source>
        <dbReference type="Proteomes" id="UP000053676"/>
    </source>
</evidence>
<proteinExistence type="predicted"/>
<protein>
    <submittedName>
        <fullName evidence="1">Uncharacterized protein</fullName>
    </submittedName>
</protein>
<dbReference type="KEGG" id="nai:NECAME_04467"/>
<dbReference type="EMBL" id="KI663873">
    <property type="protein sequence ID" value="ETN72564.1"/>
    <property type="molecule type" value="Genomic_DNA"/>
</dbReference>